<dbReference type="GO" id="GO:0005886">
    <property type="term" value="C:plasma membrane"/>
    <property type="evidence" value="ECO:0007669"/>
    <property type="project" value="UniProtKB-SubCell"/>
</dbReference>
<keyword evidence="8" id="KW-0677">Repeat</keyword>
<evidence type="ECO:0000259" key="20">
    <source>
        <dbReference type="PROSITE" id="PS51473"/>
    </source>
</evidence>
<evidence type="ECO:0000256" key="1">
    <source>
        <dbReference type="ARBA" id="ARBA00004251"/>
    </source>
</evidence>
<dbReference type="InterPro" id="IPR017441">
    <property type="entry name" value="Protein_kinase_ATP_BS"/>
</dbReference>
<feature type="chain" id="PRO_5015395530" description="Protein kinase domain-containing protein" evidence="18">
    <location>
        <begin position="23"/>
        <end position="683"/>
    </location>
</feature>
<protein>
    <recommendedName>
        <fullName evidence="23">Protein kinase domain-containing protein</fullName>
    </recommendedName>
</protein>
<keyword evidence="10" id="KW-0418">Kinase</keyword>
<evidence type="ECO:0000313" key="21">
    <source>
        <dbReference type="EMBL" id="PUZ67033.1"/>
    </source>
</evidence>
<dbReference type="SMART" id="SM00220">
    <property type="entry name" value="S_TKc"/>
    <property type="match status" value="1"/>
</dbReference>
<dbReference type="InterPro" id="IPR000719">
    <property type="entry name" value="Prot_kinase_dom"/>
</dbReference>
<name>A0A2T7EGT3_9POAL</name>
<keyword evidence="9 16" id="KW-0547">Nucleotide-binding</keyword>
<keyword evidence="11 16" id="KW-0067">ATP-binding</keyword>
<evidence type="ECO:0000256" key="5">
    <source>
        <dbReference type="ARBA" id="ARBA00022679"/>
    </source>
</evidence>
<dbReference type="Pfam" id="PF01657">
    <property type="entry name" value="Stress-antifung"/>
    <property type="match status" value="2"/>
</dbReference>
<dbReference type="Proteomes" id="UP000244336">
    <property type="component" value="Chromosome 3"/>
</dbReference>
<dbReference type="PROSITE" id="PS50011">
    <property type="entry name" value="PROTEIN_KINASE_DOM"/>
    <property type="match status" value="1"/>
</dbReference>
<evidence type="ECO:0000256" key="8">
    <source>
        <dbReference type="ARBA" id="ARBA00022737"/>
    </source>
</evidence>
<evidence type="ECO:0000256" key="2">
    <source>
        <dbReference type="ARBA" id="ARBA00008536"/>
    </source>
</evidence>
<evidence type="ECO:0000256" key="16">
    <source>
        <dbReference type="PROSITE-ProRule" id="PRU10141"/>
    </source>
</evidence>
<keyword evidence="6 17" id="KW-0812">Transmembrane</keyword>
<sequence>MAPRHLLSLLTAISLLAETAVAVVSQNYTSSWPNSLTVENYNMVSSYKKNLFKLMADLEVGAINNRGFNKSKSGNPPDAIFGLTMCYADSNWDQCQKCLKAATTGVQQMCPFRRRMKASYEACVLKYSDESFFSVADLSVASYISFDVNATNIATMNATRWRLMGHLAGKASGSPLHLANGSEKFEDSNGRSQEMYGLVQCTRDLNASECMRCLTNFVAILSSSGSNHTYGAVKGFSCYVVYQIGRDLTITIPPAPPPLTQPSVPSKTTPHLLATPPPSFDDPMAGLVVGASVGSLLLLVALAILVWIFWRCRTKCMPVEQDLGDVLDAEPQEEEFEKGAVPRRFHYLELAVATRYFSDDLKLGEGGFGSVYHGYLSDMDLHVAIKRVSRNSNQGSKEYESEVKIISRLRHRNLVELIGWHHRDDELLLVYELMPNGSLDTHIHNPDKVLPWTIRHDIMLGIGSALLYLHQDCQQCVLHRDIKPSNVMLDASFNAKLGDFGLARLVDHGRGTHTTVLVGTMGYMDPECMVTGSTCIESDVYSFGVVVLEIACGRPPTIEVTNDTIIHLVQWVWELYSQGRILDAANIRLNGDFSIGEMERMMVTALWCAHPDRTQRPSIRGAMNMLRLEEQLPSLPPKMPIATFLPLPLVKFPTNSDSATGGSNTWITSTSSISEMETSSLLQ</sequence>
<evidence type="ECO:0000256" key="13">
    <source>
        <dbReference type="ARBA" id="ARBA00023136"/>
    </source>
</evidence>
<evidence type="ECO:0000256" key="4">
    <source>
        <dbReference type="ARBA" id="ARBA00022475"/>
    </source>
</evidence>
<feature type="binding site" evidence="16">
    <location>
        <position position="386"/>
    </location>
    <ligand>
        <name>ATP</name>
        <dbReference type="ChEBI" id="CHEBI:30616"/>
    </ligand>
</feature>
<dbReference type="Gramene" id="PUZ67033">
    <property type="protein sequence ID" value="PUZ67033"/>
    <property type="gene ID" value="GQ55_3G398900"/>
</dbReference>
<keyword evidence="7 18" id="KW-0732">Signal</keyword>
<keyword evidence="12 17" id="KW-1133">Transmembrane helix</keyword>
<dbReference type="InterPro" id="IPR011009">
    <property type="entry name" value="Kinase-like_dom_sf"/>
</dbReference>
<dbReference type="PROSITE" id="PS00108">
    <property type="entry name" value="PROTEIN_KINASE_ST"/>
    <property type="match status" value="1"/>
</dbReference>
<keyword evidence="14" id="KW-0675">Receptor</keyword>
<evidence type="ECO:0000256" key="3">
    <source>
        <dbReference type="ARBA" id="ARBA00010217"/>
    </source>
</evidence>
<keyword evidence="4" id="KW-1003">Cell membrane</keyword>
<keyword evidence="5" id="KW-0808">Transferase</keyword>
<comment type="similarity">
    <text evidence="3">In the C-terminal section; belongs to the protein kinase superfamily. Ser/Thr protein kinase family.</text>
</comment>
<evidence type="ECO:0000256" key="6">
    <source>
        <dbReference type="ARBA" id="ARBA00022692"/>
    </source>
</evidence>
<evidence type="ECO:0000256" key="10">
    <source>
        <dbReference type="ARBA" id="ARBA00022777"/>
    </source>
</evidence>
<dbReference type="SUPFAM" id="SSF56112">
    <property type="entry name" value="Protein kinase-like (PK-like)"/>
    <property type="match status" value="1"/>
</dbReference>
<evidence type="ECO:0008006" key="23">
    <source>
        <dbReference type="Google" id="ProtNLM"/>
    </source>
</evidence>
<gene>
    <name evidence="21" type="ORF">GQ55_3G398900</name>
</gene>
<dbReference type="InterPro" id="IPR038408">
    <property type="entry name" value="GNK2_sf"/>
</dbReference>
<evidence type="ECO:0000256" key="9">
    <source>
        <dbReference type="ARBA" id="ARBA00022741"/>
    </source>
</evidence>
<dbReference type="InterPro" id="IPR050528">
    <property type="entry name" value="L-type_Lectin-RKs"/>
</dbReference>
<dbReference type="FunFam" id="1.10.510.10:FF:000240">
    <property type="entry name" value="Lectin-domain containing receptor kinase A4.3"/>
    <property type="match status" value="1"/>
</dbReference>
<comment type="similarity">
    <text evidence="2">In the N-terminal section; belongs to the leguminous lectin family.</text>
</comment>
<feature type="domain" description="Gnk2-homologous" evidence="20">
    <location>
        <begin position="138"/>
        <end position="247"/>
    </location>
</feature>
<dbReference type="FunFam" id="3.30.200.20:FF:000168">
    <property type="entry name" value="L-type lectin-domain containing receptor kinase IX.1"/>
    <property type="match status" value="1"/>
</dbReference>
<dbReference type="Gene3D" id="3.30.430.20">
    <property type="entry name" value="Gnk2 domain, C-X8-C-X2-C motif"/>
    <property type="match status" value="2"/>
</dbReference>
<comment type="subcellular location">
    <subcellularLocation>
        <location evidence="1">Cell membrane</location>
        <topology evidence="1">Single-pass type I membrane protein</topology>
    </subcellularLocation>
</comment>
<dbReference type="GO" id="GO:0005524">
    <property type="term" value="F:ATP binding"/>
    <property type="evidence" value="ECO:0007669"/>
    <property type="project" value="UniProtKB-UniRule"/>
</dbReference>
<dbReference type="GO" id="GO:0004672">
    <property type="term" value="F:protein kinase activity"/>
    <property type="evidence" value="ECO:0007669"/>
    <property type="project" value="InterPro"/>
</dbReference>
<dbReference type="STRING" id="1504633.A0A2T7EGT3"/>
<evidence type="ECO:0000256" key="18">
    <source>
        <dbReference type="SAM" id="SignalP"/>
    </source>
</evidence>
<dbReference type="PROSITE" id="PS00107">
    <property type="entry name" value="PROTEIN_KINASE_ATP"/>
    <property type="match status" value="1"/>
</dbReference>
<evidence type="ECO:0000256" key="17">
    <source>
        <dbReference type="SAM" id="Phobius"/>
    </source>
</evidence>
<evidence type="ECO:0000259" key="19">
    <source>
        <dbReference type="PROSITE" id="PS50011"/>
    </source>
</evidence>
<evidence type="ECO:0000256" key="11">
    <source>
        <dbReference type="ARBA" id="ARBA00022840"/>
    </source>
</evidence>
<evidence type="ECO:0000313" key="22">
    <source>
        <dbReference type="Proteomes" id="UP000244336"/>
    </source>
</evidence>
<feature type="signal peptide" evidence="18">
    <location>
        <begin position="1"/>
        <end position="22"/>
    </location>
</feature>
<evidence type="ECO:0000256" key="15">
    <source>
        <dbReference type="ARBA" id="ARBA00023180"/>
    </source>
</evidence>
<keyword evidence="13 17" id="KW-0472">Membrane</keyword>
<evidence type="ECO:0000256" key="7">
    <source>
        <dbReference type="ARBA" id="ARBA00022729"/>
    </source>
</evidence>
<organism evidence="21 22">
    <name type="scientific">Panicum hallii var. hallii</name>
    <dbReference type="NCBI Taxonomy" id="1504633"/>
    <lineage>
        <taxon>Eukaryota</taxon>
        <taxon>Viridiplantae</taxon>
        <taxon>Streptophyta</taxon>
        <taxon>Embryophyta</taxon>
        <taxon>Tracheophyta</taxon>
        <taxon>Spermatophyta</taxon>
        <taxon>Magnoliopsida</taxon>
        <taxon>Liliopsida</taxon>
        <taxon>Poales</taxon>
        <taxon>Poaceae</taxon>
        <taxon>PACMAD clade</taxon>
        <taxon>Panicoideae</taxon>
        <taxon>Panicodae</taxon>
        <taxon>Paniceae</taxon>
        <taxon>Panicinae</taxon>
        <taxon>Panicum</taxon>
        <taxon>Panicum sect. Panicum</taxon>
    </lineage>
</organism>
<dbReference type="AlphaFoldDB" id="A0A2T7EGT3"/>
<evidence type="ECO:0000256" key="14">
    <source>
        <dbReference type="ARBA" id="ARBA00023170"/>
    </source>
</evidence>
<proteinExistence type="inferred from homology"/>
<dbReference type="PANTHER" id="PTHR27007">
    <property type="match status" value="1"/>
</dbReference>
<dbReference type="EMBL" id="CM009751">
    <property type="protein sequence ID" value="PUZ67033.1"/>
    <property type="molecule type" value="Genomic_DNA"/>
</dbReference>
<feature type="domain" description="Protein kinase" evidence="19">
    <location>
        <begin position="357"/>
        <end position="628"/>
    </location>
</feature>
<dbReference type="OrthoDB" id="4062651at2759"/>
<dbReference type="Pfam" id="PF00069">
    <property type="entry name" value="Pkinase"/>
    <property type="match status" value="1"/>
</dbReference>
<dbReference type="InterPro" id="IPR002902">
    <property type="entry name" value="GNK2"/>
</dbReference>
<dbReference type="GO" id="GO:0002229">
    <property type="term" value="P:defense response to oomycetes"/>
    <property type="evidence" value="ECO:0007669"/>
    <property type="project" value="UniProtKB-ARBA"/>
</dbReference>
<dbReference type="Gene3D" id="3.30.200.20">
    <property type="entry name" value="Phosphorylase Kinase, domain 1"/>
    <property type="match status" value="1"/>
</dbReference>
<keyword evidence="15" id="KW-0325">Glycoprotein</keyword>
<feature type="domain" description="Gnk2-homologous" evidence="20">
    <location>
        <begin position="29"/>
        <end position="132"/>
    </location>
</feature>
<dbReference type="PROSITE" id="PS51473">
    <property type="entry name" value="GNK2"/>
    <property type="match status" value="2"/>
</dbReference>
<feature type="transmembrane region" description="Helical" evidence="17">
    <location>
        <begin position="284"/>
        <end position="310"/>
    </location>
</feature>
<keyword evidence="22" id="KW-1185">Reference proteome</keyword>
<dbReference type="CDD" id="cd23509">
    <property type="entry name" value="Gnk2-like"/>
    <property type="match status" value="2"/>
</dbReference>
<dbReference type="FunFam" id="3.30.430.20:FF:000016">
    <property type="entry name" value="Cysteine-rich receptor-like protein kinase 10"/>
    <property type="match status" value="1"/>
</dbReference>
<evidence type="ECO:0000256" key="12">
    <source>
        <dbReference type="ARBA" id="ARBA00022989"/>
    </source>
</evidence>
<dbReference type="InterPro" id="IPR008271">
    <property type="entry name" value="Ser/Thr_kinase_AS"/>
</dbReference>
<dbReference type="Gene3D" id="1.10.510.10">
    <property type="entry name" value="Transferase(Phosphotransferase) domain 1"/>
    <property type="match status" value="1"/>
</dbReference>
<reference evidence="21 22" key="1">
    <citation type="submission" date="2018-04" db="EMBL/GenBank/DDBJ databases">
        <title>WGS assembly of Panicum hallii var. hallii HAL2.</title>
        <authorList>
            <person name="Lovell J."/>
            <person name="Jenkins J."/>
            <person name="Lowry D."/>
            <person name="Mamidi S."/>
            <person name="Sreedasyam A."/>
            <person name="Weng X."/>
            <person name="Barry K."/>
            <person name="Bonette J."/>
            <person name="Campitelli B."/>
            <person name="Daum C."/>
            <person name="Gordon S."/>
            <person name="Gould B."/>
            <person name="Lipzen A."/>
            <person name="MacQueen A."/>
            <person name="Palacio-Mejia J."/>
            <person name="Plott C."/>
            <person name="Shakirov E."/>
            <person name="Shu S."/>
            <person name="Yoshinaga Y."/>
            <person name="Zane M."/>
            <person name="Rokhsar D."/>
            <person name="Grimwood J."/>
            <person name="Schmutz J."/>
            <person name="Juenger T."/>
        </authorList>
    </citation>
    <scope>NUCLEOTIDE SEQUENCE [LARGE SCALE GENOMIC DNA]</scope>
    <source>
        <strain evidence="22">cv. HAL2</strain>
    </source>
</reference>
<accession>A0A2T7EGT3</accession>